<feature type="repeat" description="ANK" evidence="2">
    <location>
        <begin position="527"/>
        <end position="560"/>
    </location>
</feature>
<dbReference type="PANTHER" id="PTHR24133:SF40">
    <property type="entry name" value="ANKYRIN REPEAT DOMAIN 44"/>
    <property type="match status" value="1"/>
</dbReference>
<sequence>MSLSDSEDSDTVLVGGDDIRDFNEENILPLPADELQKIRDWLQPTPYDLERSEFSRHLASYLQGTGQWLIFTNTYKQWHQGDENGLLWIKGIPGSGKSVITASIIQQLRQEEVPVLYFFFRQIIDANHQPVAALRDWLCQILSFSPPLQVRLRHEYLRNKRSIESLAVSDLWKELKFALSAFPKVYCVTDALDEMDQGNNDFLLSLAELGQWRAANVKVLITSRPVVAVEAPLRPFHIPYILLDERLVDVDIAAYVQHRLRNSSVPYEYWDLVTEAVSGRGNGLFLYAKLSMDAFVNPGADPKEVLKTLPVDLNVMYNDLLREHAKRSDVTDEFQLLILQVITHATRPLRLLEVAEMAKSTHDPFEDYTLKEIKNLVRTACGPLLEILHDETVSVIHHSFTEFLKGFTRSNPLDHSTYPVLEAGPTNQRLAIACMDYLTSGCLDKVEIKQRFNKDGFFHPKNGQQSGSRLQFPFLEYAAANWHIHARRTALAGVDMSSFYMTLDDFVANKQRFVAWLDIDWPENEIQGLTPLHAAARTGLTQYARQLLQERDADPNAISRHGDTPLYWAALDGHADVAQLLIDNGADPDGEANEGYKPLHKAASWNRANVAKVLLAAGVDPLTPKTQGSPGRRCGNAPTSFGHTPWMYACNRGHTETVAEFLPYIKDSETLLRGLFWVAAAGNADCVDLMLQQPGMDVNSKYSGETLLFKACYKGDMKIIKFLLKAGADPNILCDYPKHEFAGRNSFHMHGQHRGDPKQTDEPRGYTALHALCGIRSRIGYRPAGKDCVSILLEAGASVHSKCPDGKTALHFACAHNIEVVPLLLKAGADPTAETDSGSTILHTDGSTDKELLPILLGSGLVDVNELMTKGENPLFTRLQGHHTDSIIELLKYKPDVNMARSDGDRPLHVLFDKFSSFSSDKHIALDALLSAGADPNLQNSKGETPLHLIGLKKEPKAVSKLVNAGADLEIRDLEGQTALFKNVMYNKIADDKDTLSNTLIELGARLDTRDNKGRTLLHQAVRNTSTLDYLIARMDFDPAVVDDKGNTLFLEAASTKRRGSVQLAGYMHLTKLGVDIDQPNNHGKTLLHKMCAKDCRLTSWNPTKKTAFDYVIEQCKNLSPRDVNGVQPLHVAAAISEDYVFKLLNAGADVFGTTNEGMTVLHVAARAQKPGVIGLVLSRLADVEKATSEAFINQKSAEGDTALHYACRAGRPESVDFLLDAGADLNSLGKYGYTPLRACADFEVEQSRWWRAVAKDDTKQGITKGKRSGSIFLDLPPTADDLEERKQRSYGMQQQPDPTYLYKILVSLVLHGADSSRHEISLREAFHDAVLHQRDYTSQCLLRLQSRFFPNMDLLKGLDAEAWIASKSRLESKMSSLREQYTKLNTWQIKVEYHNRSRASYLQKLVDLRQYEVLEETVSNVDNLELDRTNISILPTLARLGLSDVLKRVCTRESACKFDDHEWCNQTEIANNIPELTTEPLLIVACNREIPNMAVVRLLVEMGVNISATSRKEVFIDNRKRRENVSGHSVLHDIAQGKTWWNVHEALPYLIQKGADLEVRNTSGDTPLHIAVEENMFKGVFYKEAVQILLEGGADANSVNNHGESCLSKAGTDTKLIKLLTLHGAAVSAAAIFSAIELQQDKLLEAFLSHGDFANLRQSGIPPLFHAAFYRVRDNRVKDDDLTPARMRLMTALLRHGADPYATFENGPESETGSLIHEILQRGFVTEPLLDLPSLRLETRDAKGQTLLLAASRSRHIKRFEDLLARGADITAQDQEGRTVVHNLMNHNPGEATYKCLEALFNQNSNLVHMPDKAGDTPLHYVLKSKEIYLNDYFSNKKSESGRGRDIDLLLKYGADPLRPDSDGNTALHFFAQMPRRFKSRIEQFQGLGVDINARNKTGNSPIFEYIAHGDLRAGGPYGYVNNSEVEDLDDIHHLRYFKEAGVDFFARNDAGSSLLHVVAGRKLGKHRHVHYQEEITVPIENAINWFEFLTGIGLDPMLEDAQQRTCLDVAAACDNEHILKLFRQKPID</sequence>
<feature type="repeat" description="ANK" evidence="2">
    <location>
        <begin position="594"/>
        <end position="620"/>
    </location>
</feature>
<dbReference type="OMA" id="EYAASNW"/>
<accession>B8MVH3</accession>
<feature type="repeat" description="ANK" evidence="2">
    <location>
        <begin position="1564"/>
        <end position="1602"/>
    </location>
</feature>
<dbReference type="RefSeq" id="XP_002488797.1">
    <property type="nucleotide sequence ID" value="XM_002488752.1"/>
</dbReference>
<dbReference type="InParanoid" id="B8MVH3"/>
<evidence type="ECO:0000256" key="1">
    <source>
        <dbReference type="ARBA" id="ARBA00022737"/>
    </source>
</evidence>
<dbReference type="PROSITE" id="PS50088">
    <property type="entry name" value="ANK_REPEAT"/>
    <property type="match status" value="9"/>
</dbReference>
<keyword evidence="5" id="KW-1185">Reference proteome</keyword>
<dbReference type="Gene3D" id="1.25.40.20">
    <property type="entry name" value="Ankyrin repeat-containing domain"/>
    <property type="match status" value="8"/>
</dbReference>
<dbReference type="EMBL" id="EQ962663">
    <property type="protein sequence ID" value="EED11481.1"/>
    <property type="molecule type" value="Genomic_DNA"/>
</dbReference>
<dbReference type="InterPro" id="IPR002110">
    <property type="entry name" value="Ankyrin_rpt"/>
</dbReference>
<dbReference type="HOGENOM" id="CLU_001540_1_0_1"/>
<dbReference type="OrthoDB" id="4224903at2759"/>
<dbReference type="STRING" id="441959.B8MVH3"/>
<dbReference type="InterPro" id="IPR056884">
    <property type="entry name" value="NPHP3-like_N"/>
</dbReference>
<evidence type="ECO:0000313" key="4">
    <source>
        <dbReference type="EMBL" id="EED11481.1"/>
    </source>
</evidence>
<dbReference type="PRINTS" id="PR01415">
    <property type="entry name" value="ANKYRIN"/>
</dbReference>
<feature type="repeat" description="ANK" evidence="2">
    <location>
        <begin position="1157"/>
        <end position="1189"/>
    </location>
</feature>
<feature type="repeat" description="ANK" evidence="2">
    <location>
        <begin position="703"/>
        <end position="735"/>
    </location>
</feature>
<dbReference type="PhylomeDB" id="B8MVH3"/>
<keyword evidence="1" id="KW-0677">Repeat</keyword>
<dbReference type="PROSITE" id="PS50297">
    <property type="entry name" value="ANK_REP_REGION"/>
    <property type="match status" value="8"/>
</dbReference>
<dbReference type="VEuPathDB" id="FungiDB:TSTA_007710"/>
<dbReference type="Pfam" id="PF00023">
    <property type="entry name" value="Ank"/>
    <property type="match status" value="1"/>
</dbReference>
<dbReference type="PANTHER" id="PTHR24133">
    <property type="entry name" value="ANKYRIN DOMAIN-CONTAINING"/>
    <property type="match status" value="1"/>
</dbReference>
<name>B8MVH3_TALSN</name>
<protein>
    <submittedName>
        <fullName evidence="4">Ankyrin 2,3/unc44, putative</fullName>
    </submittedName>
</protein>
<feature type="repeat" description="ANK" evidence="2">
    <location>
        <begin position="942"/>
        <end position="974"/>
    </location>
</feature>
<dbReference type="InterPro" id="IPR052391">
    <property type="entry name" value="E3_Ligase-Neurotoxin"/>
</dbReference>
<evidence type="ECO:0000259" key="3">
    <source>
        <dbReference type="Pfam" id="PF24883"/>
    </source>
</evidence>
<dbReference type="InterPro" id="IPR036770">
    <property type="entry name" value="Ankyrin_rpt-contain_sf"/>
</dbReference>
<dbReference type="Pfam" id="PF24883">
    <property type="entry name" value="NPHP3_N"/>
    <property type="match status" value="1"/>
</dbReference>
<dbReference type="eggNOG" id="KOG4177">
    <property type="taxonomic scope" value="Eukaryota"/>
</dbReference>
<dbReference type="Proteomes" id="UP000001745">
    <property type="component" value="Unassembled WGS sequence"/>
</dbReference>
<proteinExistence type="predicted"/>
<dbReference type="Gene3D" id="3.40.50.300">
    <property type="entry name" value="P-loop containing nucleotide triphosphate hydrolases"/>
    <property type="match status" value="1"/>
</dbReference>
<dbReference type="InterPro" id="IPR027417">
    <property type="entry name" value="P-loop_NTPase"/>
</dbReference>
<organism evidence="4 5">
    <name type="scientific">Talaromyces stipitatus (strain ATCC 10500 / CBS 375.48 / QM 6759 / NRRL 1006)</name>
    <name type="common">Penicillium stipitatum</name>
    <dbReference type="NCBI Taxonomy" id="441959"/>
    <lineage>
        <taxon>Eukaryota</taxon>
        <taxon>Fungi</taxon>
        <taxon>Dikarya</taxon>
        <taxon>Ascomycota</taxon>
        <taxon>Pezizomycotina</taxon>
        <taxon>Eurotiomycetes</taxon>
        <taxon>Eurotiomycetidae</taxon>
        <taxon>Eurotiales</taxon>
        <taxon>Trichocomaceae</taxon>
        <taxon>Talaromyces</taxon>
        <taxon>Talaromyces sect. Talaromyces</taxon>
    </lineage>
</organism>
<dbReference type="SUPFAM" id="SSF52540">
    <property type="entry name" value="P-loop containing nucleoside triphosphate hydrolases"/>
    <property type="match status" value="1"/>
</dbReference>
<dbReference type="SUPFAM" id="SSF48403">
    <property type="entry name" value="Ankyrin repeat"/>
    <property type="match status" value="5"/>
</dbReference>
<feature type="repeat" description="ANK" evidence="2">
    <location>
        <begin position="1199"/>
        <end position="1231"/>
    </location>
</feature>
<gene>
    <name evidence="4" type="ORF">TSTA_007710</name>
</gene>
<dbReference type="Pfam" id="PF12796">
    <property type="entry name" value="Ank_2"/>
    <property type="match status" value="4"/>
</dbReference>
<evidence type="ECO:0000256" key="2">
    <source>
        <dbReference type="PROSITE-ProRule" id="PRU00023"/>
    </source>
</evidence>
<feature type="repeat" description="ANK" evidence="2">
    <location>
        <begin position="1744"/>
        <end position="1776"/>
    </location>
</feature>
<evidence type="ECO:0000313" key="5">
    <source>
        <dbReference type="Proteomes" id="UP000001745"/>
    </source>
</evidence>
<feature type="domain" description="Nephrocystin 3-like N-terminal" evidence="3">
    <location>
        <begin position="64"/>
        <end position="224"/>
    </location>
</feature>
<feature type="repeat" description="ANK" evidence="2">
    <location>
        <begin position="561"/>
        <end position="593"/>
    </location>
</feature>
<dbReference type="SMART" id="SM00248">
    <property type="entry name" value="ANK"/>
    <property type="match status" value="26"/>
</dbReference>
<keyword evidence="2" id="KW-0040">ANK repeat</keyword>
<reference evidence="5" key="1">
    <citation type="journal article" date="2015" name="Genome Announc.">
        <title>Genome sequence of the AIDS-associated pathogen Penicillium marneffei (ATCC18224) and its near taxonomic relative Talaromyces stipitatus (ATCC10500).</title>
        <authorList>
            <person name="Nierman W.C."/>
            <person name="Fedorova-Abrams N.D."/>
            <person name="Andrianopoulos A."/>
        </authorList>
    </citation>
    <scope>NUCLEOTIDE SEQUENCE [LARGE SCALE GENOMIC DNA]</scope>
    <source>
        <strain evidence="5">ATCC 10500 / CBS 375.48 / QM 6759 / NRRL 1006</strain>
    </source>
</reference>
<dbReference type="GeneID" id="8103300"/>